<dbReference type="FunFam" id="3.40.50.300:FF:000032">
    <property type="entry name" value="Export ABC transporter ATP-binding protein"/>
    <property type="match status" value="1"/>
</dbReference>
<dbReference type="GO" id="GO:0016887">
    <property type="term" value="F:ATP hydrolysis activity"/>
    <property type="evidence" value="ECO:0007669"/>
    <property type="project" value="InterPro"/>
</dbReference>
<dbReference type="RefSeq" id="WP_094367751.1">
    <property type="nucleotide sequence ID" value="NZ_NOJY02000009.1"/>
</dbReference>
<name>A0A371J5R8_9FIRM</name>
<dbReference type="SMART" id="SM00382">
    <property type="entry name" value="AAA"/>
    <property type="match status" value="1"/>
</dbReference>
<dbReference type="GO" id="GO:0098796">
    <property type="term" value="C:membrane protein complex"/>
    <property type="evidence" value="ECO:0007669"/>
    <property type="project" value="UniProtKB-ARBA"/>
</dbReference>
<dbReference type="OrthoDB" id="9802264at2"/>
<comment type="similarity">
    <text evidence="1">Belongs to the ABC transporter superfamily.</text>
</comment>
<dbReference type="AlphaFoldDB" id="A0A371J5R8"/>
<accession>A0A371J5R8</accession>
<dbReference type="PANTHER" id="PTHR42798:SF6">
    <property type="entry name" value="CELL DIVISION ATP-BINDING PROTEIN FTSE"/>
    <property type="match status" value="1"/>
</dbReference>
<organism evidence="6 7">
    <name type="scientific">Romboutsia weinsteinii</name>
    <dbReference type="NCBI Taxonomy" id="2020949"/>
    <lineage>
        <taxon>Bacteria</taxon>
        <taxon>Bacillati</taxon>
        <taxon>Bacillota</taxon>
        <taxon>Clostridia</taxon>
        <taxon>Peptostreptococcales</taxon>
        <taxon>Peptostreptococcaceae</taxon>
        <taxon>Romboutsia</taxon>
    </lineage>
</organism>
<evidence type="ECO:0000256" key="2">
    <source>
        <dbReference type="ARBA" id="ARBA00022448"/>
    </source>
</evidence>
<protein>
    <submittedName>
        <fullName evidence="6">ABC transporter ATP-binding protein</fullName>
    </submittedName>
</protein>
<gene>
    <name evidence="6" type="ORF">CHL78_007275</name>
</gene>
<keyword evidence="3" id="KW-0547">Nucleotide-binding</keyword>
<feature type="domain" description="ABC transporter" evidence="5">
    <location>
        <begin position="4"/>
        <end position="229"/>
    </location>
</feature>
<dbReference type="InterPro" id="IPR003439">
    <property type="entry name" value="ABC_transporter-like_ATP-bd"/>
</dbReference>
<keyword evidence="7" id="KW-1185">Reference proteome</keyword>
<dbReference type="InterPro" id="IPR003593">
    <property type="entry name" value="AAA+_ATPase"/>
</dbReference>
<dbReference type="InterPro" id="IPR027417">
    <property type="entry name" value="P-loop_NTPase"/>
</dbReference>
<dbReference type="Gene3D" id="3.40.50.300">
    <property type="entry name" value="P-loop containing nucleotide triphosphate hydrolases"/>
    <property type="match status" value="1"/>
</dbReference>
<keyword evidence="2" id="KW-0813">Transport</keyword>
<dbReference type="EMBL" id="NOJY02000009">
    <property type="protein sequence ID" value="RDY28095.1"/>
    <property type="molecule type" value="Genomic_DNA"/>
</dbReference>
<evidence type="ECO:0000256" key="4">
    <source>
        <dbReference type="ARBA" id="ARBA00022840"/>
    </source>
</evidence>
<dbReference type="InterPro" id="IPR017911">
    <property type="entry name" value="MacB-like_ATP-bd"/>
</dbReference>
<dbReference type="GO" id="GO:0005524">
    <property type="term" value="F:ATP binding"/>
    <property type="evidence" value="ECO:0007669"/>
    <property type="project" value="UniProtKB-KW"/>
</dbReference>
<dbReference type="InterPro" id="IPR017871">
    <property type="entry name" value="ABC_transporter-like_CS"/>
</dbReference>
<dbReference type="CDD" id="cd03255">
    <property type="entry name" value="ABC_MJ0796_LolCDE_FtsE"/>
    <property type="match status" value="1"/>
</dbReference>
<evidence type="ECO:0000256" key="1">
    <source>
        <dbReference type="ARBA" id="ARBA00005417"/>
    </source>
</evidence>
<dbReference type="Proteomes" id="UP000215694">
    <property type="component" value="Unassembled WGS sequence"/>
</dbReference>
<reference evidence="6 7" key="1">
    <citation type="journal article" date="2017" name="Genome Announc.">
        <title>Draft Genome Sequence of Romboutsia weinsteinii sp. nov. Strain CCRI-19649(T) Isolated from Surface Water.</title>
        <authorList>
            <person name="Maheux A.F."/>
            <person name="Boudreau D.K."/>
            <person name="Berube E."/>
            <person name="Boissinot M."/>
            <person name="Cantin P."/>
            <person name="Raymond F."/>
            <person name="Corbeil J."/>
            <person name="Omar R.F."/>
            <person name="Bergeron M.G."/>
        </authorList>
    </citation>
    <scope>NUCLEOTIDE SEQUENCE [LARGE SCALE GENOMIC DNA]</scope>
    <source>
        <strain evidence="6 7">CCRI-19649</strain>
    </source>
</reference>
<dbReference type="PROSITE" id="PS00211">
    <property type="entry name" value="ABC_TRANSPORTER_1"/>
    <property type="match status" value="1"/>
</dbReference>
<dbReference type="PROSITE" id="PS50893">
    <property type="entry name" value="ABC_TRANSPORTER_2"/>
    <property type="match status" value="1"/>
</dbReference>
<evidence type="ECO:0000313" key="7">
    <source>
        <dbReference type="Proteomes" id="UP000215694"/>
    </source>
</evidence>
<evidence type="ECO:0000256" key="3">
    <source>
        <dbReference type="ARBA" id="ARBA00022741"/>
    </source>
</evidence>
<dbReference type="Pfam" id="PF00005">
    <property type="entry name" value="ABC_tran"/>
    <property type="match status" value="1"/>
</dbReference>
<evidence type="ECO:0000313" key="6">
    <source>
        <dbReference type="EMBL" id="RDY28095.1"/>
    </source>
</evidence>
<dbReference type="GO" id="GO:0022857">
    <property type="term" value="F:transmembrane transporter activity"/>
    <property type="evidence" value="ECO:0007669"/>
    <property type="project" value="UniProtKB-ARBA"/>
</dbReference>
<comment type="caution">
    <text evidence="6">The sequence shown here is derived from an EMBL/GenBank/DDBJ whole genome shotgun (WGS) entry which is preliminary data.</text>
</comment>
<proteinExistence type="inferred from homology"/>
<evidence type="ECO:0000259" key="5">
    <source>
        <dbReference type="PROSITE" id="PS50893"/>
    </source>
</evidence>
<dbReference type="PANTHER" id="PTHR42798">
    <property type="entry name" value="LIPOPROTEIN-RELEASING SYSTEM ATP-BINDING PROTEIN LOLD"/>
    <property type="match status" value="1"/>
</dbReference>
<dbReference type="SUPFAM" id="SSF52540">
    <property type="entry name" value="P-loop containing nucleoside triphosphate hydrolases"/>
    <property type="match status" value="1"/>
</dbReference>
<sequence>MSILEAINLGKSYGKKEMKVDALKDINIEINKGEFVAIIGPSGSGKSTMLHLLGGLERPSSGTIKINNIDIGKLSDRKLAEYRRKEVGFVFQQFNLLPILNVKENIELPLLLGNEVIDENYINDIIGILGLTDRKNHLPSQLSGGQQQRVAIGRALANRPSIVLADEPTGNLDSKTTDEVMNLLKESSKKYNQTLILITHDVNIARRADRIINIVDGQVQKNTNKLQNL</sequence>
<keyword evidence="4 6" id="KW-0067">ATP-binding</keyword>